<dbReference type="Proteomes" id="UP000466104">
    <property type="component" value="Unassembled WGS sequence"/>
</dbReference>
<dbReference type="InterPro" id="IPR002035">
    <property type="entry name" value="VWF_A"/>
</dbReference>
<reference evidence="3 4" key="1">
    <citation type="submission" date="2019-08" db="EMBL/GenBank/DDBJ databases">
        <title>In-depth cultivation of the pig gut microbiome towards novel bacterial diversity and tailored functional studies.</title>
        <authorList>
            <person name="Wylensek D."/>
            <person name="Hitch T.C.A."/>
            <person name="Clavel T."/>
        </authorList>
    </citation>
    <scope>NUCLEOTIDE SEQUENCE [LARGE SCALE GENOMIC DNA]</scope>
    <source>
        <strain evidence="3 4">WCA-380-WT-3A</strain>
    </source>
</reference>
<feature type="domain" description="VWFA" evidence="2">
    <location>
        <begin position="109"/>
        <end position="292"/>
    </location>
</feature>
<dbReference type="CDD" id="cd00198">
    <property type="entry name" value="vWFA"/>
    <property type="match status" value="1"/>
</dbReference>
<name>A0A7K0J9G0_9ACTN</name>
<gene>
    <name evidence="3" type="ORF">FYJ43_11470</name>
</gene>
<organism evidence="3 4">
    <name type="scientific">Cutibacterium porci</name>
    <dbReference type="NCBI Taxonomy" id="2605781"/>
    <lineage>
        <taxon>Bacteria</taxon>
        <taxon>Bacillati</taxon>
        <taxon>Actinomycetota</taxon>
        <taxon>Actinomycetes</taxon>
        <taxon>Propionibacteriales</taxon>
        <taxon>Propionibacteriaceae</taxon>
        <taxon>Cutibacterium</taxon>
    </lineage>
</organism>
<sequence length="334" mass="36466">MAMSALELFEWMPVTWLWPWAGLSVLCVALLACVVGWALGRYRPDHIGIPLAHVERLRSLPRWQRLVRRRRRVLAAELACWLVACAALSWTVARPLSLGDPNHAKGARDVVLCLDTSRSMASIDLDVIDSYLELVDELQGERIGLVAFDSSALTVFPLTSDADYVKTRLTDLRGQLGQAPIPGTEYGIHNGFSLVGDGLMACVNRFDRLDEKRSRNIVLATDNLLSGNPMYTLDEAARAARRHGITVHAVAPAVDDKNALDSLSSTTGTTGGSMLKIAGGAPANVEMISRQVESQARSTLPAEASRNLSESPMPGIIVFIIFSLAAELLRRKNR</sequence>
<dbReference type="SUPFAM" id="SSF53300">
    <property type="entry name" value="vWA-like"/>
    <property type="match status" value="1"/>
</dbReference>
<keyword evidence="1" id="KW-1133">Transmembrane helix</keyword>
<keyword evidence="1" id="KW-0812">Transmembrane</keyword>
<dbReference type="AlphaFoldDB" id="A0A7K0J9G0"/>
<comment type="caution">
    <text evidence="3">The sequence shown here is derived from an EMBL/GenBank/DDBJ whole genome shotgun (WGS) entry which is preliminary data.</text>
</comment>
<evidence type="ECO:0000313" key="4">
    <source>
        <dbReference type="Proteomes" id="UP000466104"/>
    </source>
</evidence>
<dbReference type="Gene3D" id="3.40.50.410">
    <property type="entry name" value="von Willebrand factor, type A domain"/>
    <property type="match status" value="1"/>
</dbReference>
<dbReference type="InterPro" id="IPR036465">
    <property type="entry name" value="vWFA_dom_sf"/>
</dbReference>
<feature type="transmembrane region" description="Helical" evidence="1">
    <location>
        <begin position="20"/>
        <end position="39"/>
    </location>
</feature>
<evidence type="ECO:0000259" key="2">
    <source>
        <dbReference type="PROSITE" id="PS50234"/>
    </source>
</evidence>
<feature type="transmembrane region" description="Helical" evidence="1">
    <location>
        <begin position="73"/>
        <end position="93"/>
    </location>
</feature>
<keyword evidence="4" id="KW-1185">Reference proteome</keyword>
<accession>A0A7K0J9G0</accession>
<dbReference type="PROSITE" id="PS50234">
    <property type="entry name" value="VWFA"/>
    <property type="match status" value="1"/>
</dbReference>
<dbReference type="RefSeq" id="WP_154564947.1">
    <property type="nucleotide sequence ID" value="NZ_VUMG01000005.1"/>
</dbReference>
<proteinExistence type="predicted"/>
<protein>
    <submittedName>
        <fullName evidence="3">VWA domain-containing protein</fullName>
    </submittedName>
</protein>
<keyword evidence="1" id="KW-0472">Membrane</keyword>
<dbReference type="EMBL" id="VUMG01000005">
    <property type="protein sequence ID" value="MSS46617.1"/>
    <property type="molecule type" value="Genomic_DNA"/>
</dbReference>
<evidence type="ECO:0000256" key="1">
    <source>
        <dbReference type="SAM" id="Phobius"/>
    </source>
</evidence>
<dbReference type="SMART" id="SM00327">
    <property type="entry name" value="VWA"/>
    <property type="match status" value="1"/>
</dbReference>
<evidence type="ECO:0000313" key="3">
    <source>
        <dbReference type="EMBL" id="MSS46617.1"/>
    </source>
</evidence>
<dbReference type="Pfam" id="PF00092">
    <property type="entry name" value="VWA"/>
    <property type="match status" value="1"/>
</dbReference>